<organism evidence="4 5">
    <name type="scientific">Rhodotorula graminis (strain WP1)</name>
    <dbReference type="NCBI Taxonomy" id="578459"/>
    <lineage>
        <taxon>Eukaryota</taxon>
        <taxon>Fungi</taxon>
        <taxon>Dikarya</taxon>
        <taxon>Basidiomycota</taxon>
        <taxon>Pucciniomycotina</taxon>
        <taxon>Microbotryomycetes</taxon>
        <taxon>Sporidiobolales</taxon>
        <taxon>Sporidiobolaceae</taxon>
        <taxon>Rhodotorula</taxon>
    </lineage>
</organism>
<evidence type="ECO:0000313" key="5">
    <source>
        <dbReference type="Proteomes" id="UP000053890"/>
    </source>
</evidence>
<dbReference type="SFLD" id="SFLDS00019">
    <property type="entry name" value="Glutathione_Transferase_(cytos"/>
    <property type="match status" value="1"/>
</dbReference>
<evidence type="ECO:0000313" key="4">
    <source>
        <dbReference type="EMBL" id="KPV71508.1"/>
    </source>
</evidence>
<dbReference type="SFLD" id="SFLDG00358">
    <property type="entry name" value="Main_(cytGST)"/>
    <property type="match status" value="1"/>
</dbReference>
<evidence type="ECO:0000259" key="3">
    <source>
        <dbReference type="PROSITE" id="PS50405"/>
    </source>
</evidence>
<dbReference type="RefSeq" id="XP_018267557.1">
    <property type="nucleotide sequence ID" value="XM_018418401.1"/>
</dbReference>
<comment type="similarity">
    <text evidence="1">Belongs to the GST superfamily.</text>
</comment>
<dbReference type="InterPro" id="IPR010987">
    <property type="entry name" value="Glutathione-S-Trfase_C-like"/>
</dbReference>
<evidence type="ECO:0000256" key="1">
    <source>
        <dbReference type="ARBA" id="ARBA00007409"/>
    </source>
</evidence>
<sequence length="246" mass="27987">MAPKITVHWLRDSRSQRILWLLEELKLDYDIIEYNRDWQTFEIPDEGLEKGYKLKRFPMIILEDADKGFPTPTTLAESGAIFDTLINLYGSPSTLAPAWSSGLSPADAYKYAFWSHWAEGTAMFHLVVYLVLCRTPAKFGFATSWMASFVCGAIVRAYILPNLKKTFSFMEEELGDNEFFVGNKFTACDILLSVPYELLRAIPANPTVSQAEFPRLAAWFERVSTREGHVQAEKRGSKSELAPYFA</sequence>
<accession>A0A0P9F755</accession>
<dbReference type="AlphaFoldDB" id="A0A0P9F755"/>
<feature type="domain" description="GST N-terminal" evidence="2">
    <location>
        <begin position="2"/>
        <end position="93"/>
    </location>
</feature>
<dbReference type="Gene3D" id="1.20.1050.10">
    <property type="match status" value="1"/>
</dbReference>
<dbReference type="EMBL" id="KQ474093">
    <property type="protein sequence ID" value="KPV71508.1"/>
    <property type="molecule type" value="Genomic_DNA"/>
</dbReference>
<dbReference type="SUPFAM" id="SSF52833">
    <property type="entry name" value="Thioredoxin-like"/>
    <property type="match status" value="1"/>
</dbReference>
<dbReference type="OMA" id="TEAWMRH"/>
<dbReference type="STRING" id="578459.A0A0P9F755"/>
<dbReference type="PROSITE" id="PS50404">
    <property type="entry name" value="GST_NTER"/>
    <property type="match status" value="1"/>
</dbReference>
<name>A0A0P9F755_RHOGW</name>
<feature type="domain" description="GST C-terminal" evidence="3">
    <location>
        <begin position="107"/>
        <end position="245"/>
    </location>
</feature>
<dbReference type="InterPro" id="IPR040079">
    <property type="entry name" value="Glutathione_S-Trfase"/>
</dbReference>
<keyword evidence="5" id="KW-1185">Reference proteome</keyword>
<dbReference type="Proteomes" id="UP000053890">
    <property type="component" value="Unassembled WGS sequence"/>
</dbReference>
<dbReference type="InterPro" id="IPR036249">
    <property type="entry name" value="Thioredoxin-like_sf"/>
</dbReference>
<proteinExistence type="inferred from homology"/>
<evidence type="ECO:0008006" key="6">
    <source>
        <dbReference type="Google" id="ProtNLM"/>
    </source>
</evidence>
<dbReference type="InterPro" id="IPR004046">
    <property type="entry name" value="GST_C"/>
</dbReference>
<dbReference type="PANTHER" id="PTHR44051:SF9">
    <property type="entry name" value="GLUTATHIONE S-TRANSFERASE 1"/>
    <property type="match status" value="1"/>
</dbReference>
<dbReference type="GeneID" id="28978848"/>
<protein>
    <recommendedName>
        <fullName evidence="6">GST C-terminal domain-containing protein</fullName>
    </recommendedName>
</protein>
<dbReference type="CDD" id="cd03046">
    <property type="entry name" value="GST_N_GTT1_like"/>
    <property type="match status" value="1"/>
</dbReference>
<dbReference type="Gene3D" id="3.40.30.10">
    <property type="entry name" value="Glutaredoxin"/>
    <property type="match status" value="1"/>
</dbReference>
<dbReference type="InterPro" id="IPR004045">
    <property type="entry name" value="Glutathione_S-Trfase_N"/>
</dbReference>
<evidence type="ECO:0000259" key="2">
    <source>
        <dbReference type="PROSITE" id="PS50404"/>
    </source>
</evidence>
<dbReference type="Pfam" id="PF00043">
    <property type="entry name" value="GST_C"/>
    <property type="match status" value="1"/>
</dbReference>
<gene>
    <name evidence="4" type="ORF">RHOBADRAFT_56550</name>
</gene>
<dbReference type="PANTHER" id="PTHR44051">
    <property type="entry name" value="GLUTATHIONE S-TRANSFERASE-RELATED"/>
    <property type="match status" value="1"/>
</dbReference>
<dbReference type="OrthoDB" id="2098326at2759"/>
<dbReference type="PROSITE" id="PS50405">
    <property type="entry name" value="GST_CTER"/>
    <property type="match status" value="1"/>
</dbReference>
<reference evidence="4 5" key="1">
    <citation type="journal article" date="2015" name="Front. Microbiol.">
        <title>Genome sequence of the plant growth promoting endophytic yeast Rhodotorula graminis WP1.</title>
        <authorList>
            <person name="Firrincieli A."/>
            <person name="Otillar R."/>
            <person name="Salamov A."/>
            <person name="Schmutz J."/>
            <person name="Khan Z."/>
            <person name="Redman R.S."/>
            <person name="Fleck N.D."/>
            <person name="Lindquist E."/>
            <person name="Grigoriev I.V."/>
            <person name="Doty S.L."/>
        </authorList>
    </citation>
    <scope>NUCLEOTIDE SEQUENCE [LARGE SCALE GENOMIC DNA]</scope>
    <source>
        <strain evidence="4 5">WP1</strain>
    </source>
</reference>
<dbReference type="InterPro" id="IPR036282">
    <property type="entry name" value="Glutathione-S-Trfase_C_sf"/>
</dbReference>
<dbReference type="SUPFAM" id="SSF47616">
    <property type="entry name" value="GST C-terminal domain-like"/>
    <property type="match status" value="1"/>
</dbReference>